<dbReference type="RefSeq" id="WP_188376246.1">
    <property type="nucleotide sequence ID" value="NZ_BMEL01000001.1"/>
</dbReference>
<dbReference type="PANTHER" id="PTHR34070:SF1">
    <property type="entry name" value="DNA ALKYLATION REPAIR PROTEIN"/>
    <property type="match status" value="1"/>
</dbReference>
<gene>
    <name evidence="1" type="ORF">GCM10010954_08880</name>
</gene>
<organism evidence="1 2">
    <name type="scientific">Halobacillus andaensis</name>
    <dbReference type="NCBI Taxonomy" id="1176239"/>
    <lineage>
        <taxon>Bacteria</taxon>
        <taxon>Bacillati</taxon>
        <taxon>Bacillota</taxon>
        <taxon>Bacilli</taxon>
        <taxon>Bacillales</taxon>
        <taxon>Bacillaceae</taxon>
        <taxon>Halobacillus</taxon>
    </lineage>
</organism>
<proteinExistence type="predicted"/>
<dbReference type="EMBL" id="BMEL01000001">
    <property type="protein sequence ID" value="GGF12403.1"/>
    <property type="molecule type" value="Genomic_DNA"/>
</dbReference>
<comment type="caution">
    <text evidence="1">The sequence shown here is derived from an EMBL/GenBank/DDBJ whole genome shotgun (WGS) entry which is preliminary data.</text>
</comment>
<dbReference type="Gene3D" id="1.25.40.290">
    <property type="entry name" value="ARM repeat domains"/>
    <property type="match status" value="1"/>
</dbReference>
<dbReference type="Pfam" id="PF08713">
    <property type="entry name" value="DNA_alkylation"/>
    <property type="match status" value="1"/>
</dbReference>
<evidence type="ECO:0008006" key="3">
    <source>
        <dbReference type="Google" id="ProtNLM"/>
    </source>
</evidence>
<evidence type="ECO:0000313" key="1">
    <source>
        <dbReference type="EMBL" id="GGF12403.1"/>
    </source>
</evidence>
<name>A0A917AZL3_HALAA</name>
<dbReference type="InterPro" id="IPR014825">
    <property type="entry name" value="DNA_alkylation"/>
</dbReference>
<dbReference type="PANTHER" id="PTHR34070">
    <property type="entry name" value="ARMADILLO-TYPE FOLD"/>
    <property type="match status" value="1"/>
</dbReference>
<sequence length="232" mass="27668">MSRSYSIHESIVTAFQENRNDDQRLPMEQYMKNKFSFYGIKTPERKKILKEVMTLFPERSYAETVQVVELLYKEKERECHYAALTLLDSYRGSIPISSIALYKQLISHHSWWDTVDMISSNLCGQYFKFHSENLRPLTERWSHSSNLWVRRASVLFQLKSKEHTDEELLFQTIRTLRHEKEFFIEKAIGWSLREYSKTSPSAVAAFIHKQELRPLSRREGLKWMKQKGYEVS</sequence>
<dbReference type="SUPFAM" id="SSF48371">
    <property type="entry name" value="ARM repeat"/>
    <property type="match status" value="1"/>
</dbReference>
<reference evidence="1" key="2">
    <citation type="submission" date="2020-09" db="EMBL/GenBank/DDBJ databases">
        <authorList>
            <person name="Sun Q."/>
            <person name="Zhou Y."/>
        </authorList>
    </citation>
    <scope>NUCLEOTIDE SEQUENCE</scope>
    <source>
        <strain evidence="1">CGMCC 1.12153</strain>
    </source>
</reference>
<dbReference type="Proteomes" id="UP000660110">
    <property type="component" value="Unassembled WGS sequence"/>
</dbReference>
<dbReference type="InterPro" id="IPR016024">
    <property type="entry name" value="ARM-type_fold"/>
</dbReference>
<dbReference type="Gene3D" id="1.20.1660.10">
    <property type="entry name" value="Hypothetical protein (EF3068)"/>
    <property type="match status" value="1"/>
</dbReference>
<evidence type="ECO:0000313" key="2">
    <source>
        <dbReference type="Proteomes" id="UP000660110"/>
    </source>
</evidence>
<protein>
    <recommendedName>
        <fullName evidence="3">DNA alkylation repair protein</fullName>
    </recommendedName>
</protein>
<accession>A0A917AZL3</accession>
<reference evidence="1" key="1">
    <citation type="journal article" date="2014" name="Int. J. Syst. Evol. Microbiol.">
        <title>Complete genome sequence of Corynebacterium casei LMG S-19264T (=DSM 44701T), isolated from a smear-ripened cheese.</title>
        <authorList>
            <consortium name="US DOE Joint Genome Institute (JGI-PGF)"/>
            <person name="Walter F."/>
            <person name="Albersmeier A."/>
            <person name="Kalinowski J."/>
            <person name="Ruckert C."/>
        </authorList>
    </citation>
    <scope>NUCLEOTIDE SEQUENCE</scope>
    <source>
        <strain evidence="1">CGMCC 1.12153</strain>
    </source>
</reference>
<keyword evidence="2" id="KW-1185">Reference proteome</keyword>
<dbReference type="CDD" id="cd07064">
    <property type="entry name" value="AlkD_like_1"/>
    <property type="match status" value="1"/>
</dbReference>
<dbReference type="AlphaFoldDB" id="A0A917AZL3"/>